<evidence type="ECO:0000313" key="2">
    <source>
        <dbReference type="Proteomes" id="UP000625804"/>
    </source>
</evidence>
<evidence type="ECO:0000313" key="1">
    <source>
        <dbReference type="EMBL" id="NSL50732.1"/>
    </source>
</evidence>
<name>A0A8J8GBQ5_9BACI</name>
<gene>
    <name evidence="1" type="ORF">HR057_03010</name>
</gene>
<reference evidence="1" key="1">
    <citation type="submission" date="2020-06" db="EMBL/GenBank/DDBJ databases">
        <title>A novel thermopfilic bacterium from Erzurum, Turkey.</title>
        <authorList>
            <person name="Adiguzel A."/>
            <person name="Ay H."/>
            <person name="Baltaci M.O."/>
        </authorList>
    </citation>
    <scope>NUCLEOTIDE SEQUENCE</scope>
    <source>
        <strain evidence="1">P2</strain>
    </source>
</reference>
<dbReference type="RefSeq" id="WP_173729921.1">
    <property type="nucleotide sequence ID" value="NZ_JABTTE010000002.1"/>
</dbReference>
<keyword evidence="2" id="KW-1185">Reference proteome</keyword>
<sequence length="95" mass="11423">MKNLQDAFYNWLSIKVVSNARPNDKAAQETLAYFDAVLKEDYHVEKILQIEEKEDLYYVHYMHQGEKKSMRFPKELVDFMLQAIEKEPHKYPIIE</sequence>
<dbReference type="EMBL" id="JABTTE010000002">
    <property type="protein sequence ID" value="NSL50732.1"/>
    <property type="molecule type" value="Genomic_DNA"/>
</dbReference>
<proteinExistence type="predicted"/>
<dbReference type="Proteomes" id="UP000625804">
    <property type="component" value="Unassembled WGS sequence"/>
</dbReference>
<dbReference type="AlphaFoldDB" id="A0A8J8GBQ5"/>
<accession>A0A8J8GBQ5</accession>
<protein>
    <submittedName>
        <fullName evidence="1">Uncharacterized protein</fullName>
    </submittedName>
</protein>
<comment type="caution">
    <text evidence="1">The sequence shown here is derived from an EMBL/GenBank/DDBJ whole genome shotgun (WGS) entry which is preliminary data.</text>
</comment>
<organism evidence="1 2">
    <name type="scientific">Calidifontibacillus erzurumensis</name>
    <dbReference type="NCBI Taxonomy" id="2741433"/>
    <lineage>
        <taxon>Bacteria</taxon>
        <taxon>Bacillati</taxon>
        <taxon>Bacillota</taxon>
        <taxon>Bacilli</taxon>
        <taxon>Bacillales</taxon>
        <taxon>Bacillaceae</taxon>
        <taxon>Calidifontibacillus/Schinkia group</taxon>
        <taxon>Calidifontibacillus</taxon>
    </lineage>
</organism>